<proteinExistence type="inferred from homology"/>
<dbReference type="InterPro" id="IPR011004">
    <property type="entry name" value="Trimer_LpxA-like_sf"/>
</dbReference>
<dbReference type="EMBL" id="JAFKCU010000006">
    <property type="protein sequence ID" value="MBN7817591.1"/>
    <property type="molecule type" value="Genomic_DNA"/>
</dbReference>
<keyword evidence="4" id="KW-1185">Reference proteome</keyword>
<organism evidence="3 4">
    <name type="scientific">Algoriphagus pacificus</name>
    <dbReference type="NCBI Taxonomy" id="2811234"/>
    <lineage>
        <taxon>Bacteria</taxon>
        <taxon>Pseudomonadati</taxon>
        <taxon>Bacteroidota</taxon>
        <taxon>Cytophagia</taxon>
        <taxon>Cytophagales</taxon>
        <taxon>Cyclobacteriaceae</taxon>
        <taxon>Algoriphagus</taxon>
    </lineage>
</organism>
<evidence type="ECO:0000259" key="2">
    <source>
        <dbReference type="Pfam" id="PF17836"/>
    </source>
</evidence>
<dbReference type="Proteomes" id="UP000664480">
    <property type="component" value="Unassembled WGS sequence"/>
</dbReference>
<dbReference type="PANTHER" id="PTHR43300">
    <property type="entry name" value="ACETYLTRANSFERASE"/>
    <property type="match status" value="1"/>
</dbReference>
<dbReference type="PANTHER" id="PTHR43300:SF7">
    <property type="entry name" value="UDP-N-ACETYLBACILLOSAMINE N-ACETYLTRANSFERASE"/>
    <property type="match status" value="1"/>
</dbReference>
<feature type="domain" description="PglD N-terminal" evidence="2">
    <location>
        <begin position="2"/>
        <end position="78"/>
    </location>
</feature>
<dbReference type="InterPro" id="IPR041561">
    <property type="entry name" value="PglD_N"/>
</dbReference>
<dbReference type="CDD" id="cd03360">
    <property type="entry name" value="LbH_AT_putative"/>
    <property type="match status" value="1"/>
</dbReference>
<sequence>MIIAGAGGHGLEVRSCLISMGFSSSDIYFFDQDKTKKESFVFSENIIVDEKELAERLKNDPRFTLGVGNPEFRKKLFDFFIDLGGLFVPLTGDHIVNQNELEKSFDALSFAFVGPITKIGKGVLINTRANVHHECQIGEFSEIGPGAILLGNVKIGKNCRIGAGAVLLPGIQIGNNVIVGAGSVVTKNFPDQVKLIGVPAIPFEIEKAE</sequence>
<reference evidence="3 4" key="1">
    <citation type="submission" date="2021-03" db="EMBL/GenBank/DDBJ databases">
        <title>novel species isolated from a fishpond in China.</title>
        <authorList>
            <person name="Lu H."/>
            <person name="Cai Z."/>
        </authorList>
    </citation>
    <scope>NUCLEOTIDE SEQUENCE [LARGE SCALE GENOMIC DNA]</scope>
    <source>
        <strain evidence="3 4">YJ13C</strain>
    </source>
</reference>
<accession>A0ABS3CN32</accession>
<dbReference type="RefSeq" id="WP_206588257.1">
    <property type="nucleotide sequence ID" value="NZ_JAFKCU010000006.1"/>
</dbReference>
<evidence type="ECO:0000313" key="3">
    <source>
        <dbReference type="EMBL" id="MBN7817591.1"/>
    </source>
</evidence>
<dbReference type="Pfam" id="PF17836">
    <property type="entry name" value="PglD_N"/>
    <property type="match status" value="1"/>
</dbReference>
<dbReference type="InterPro" id="IPR050179">
    <property type="entry name" value="Trans_hexapeptide_repeat"/>
</dbReference>
<comment type="similarity">
    <text evidence="1">Belongs to the transferase hexapeptide repeat family.</text>
</comment>
<gene>
    <name evidence="3" type="ORF">J0A69_19265</name>
</gene>
<evidence type="ECO:0000313" key="4">
    <source>
        <dbReference type="Proteomes" id="UP000664480"/>
    </source>
</evidence>
<protein>
    <submittedName>
        <fullName evidence="3">Acetyltransferase</fullName>
    </submittedName>
</protein>
<dbReference type="Gene3D" id="3.40.50.20">
    <property type="match status" value="1"/>
</dbReference>
<dbReference type="Pfam" id="PF00132">
    <property type="entry name" value="Hexapep"/>
    <property type="match status" value="2"/>
</dbReference>
<evidence type="ECO:0000256" key="1">
    <source>
        <dbReference type="ARBA" id="ARBA00007274"/>
    </source>
</evidence>
<dbReference type="InterPro" id="IPR001451">
    <property type="entry name" value="Hexapep"/>
</dbReference>
<dbReference type="SUPFAM" id="SSF51161">
    <property type="entry name" value="Trimeric LpxA-like enzymes"/>
    <property type="match status" value="1"/>
</dbReference>
<name>A0ABS3CN32_9BACT</name>
<dbReference type="Gene3D" id="2.160.10.10">
    <property type="entry name" value="Hexapeptide repeat proteins"/>
    <property type="match status" value="1"/>
</dbReference>
<dbReference type="InterPro" id="IPR020019">
    <property type="entry name" value="AcTrfase_PglD-like"/>
</dbReference>
<comment type="caution">
    <text evidence="3">The sequence shown here is derived from an EMBL/GenBank/DDBJ whole genome shotgun (WGS) entry which is preliminary data.</text>
</comment>